<proteinExistence type="predicted"/>
<organism evidence="1">
    <name type="scientific">bioreactor metagenome</name>
    <dbReference type="NCBI Taxonomy" id="1076179"/>
    <lineage>
        <taxon>unclassified sequences</taxon>
        <taxon>metagenomes</taxon>
        <taxon>ecological metagenomes</taxon>
    </lineage>
</organism>
<name>A0A645JP59_9ZZZZ</name>
<gene>
    <name evidence="1" type="ORF">SDC9_209109</name>
</gene>
<evidence type="ECO:0000313" key="1">
    <source>
        <dbReference type="EMBL" id="MPN61373.1"/>
    </source>
</evidence>
<dbReference type="EMBL" id="VSSQ01137898">
    <property type="protein sequence ID" value="MPN61373.1"/>
    <property type="molecule type" value="Genomic_DNA"/>
</dbReference>
<protein>
    <submittedName>
        <fullName evidence="1">Uncharacterized protein</fullName>
    </submittedName>
</protein>
<reference evidence="1" key="1">
    <citation type="submission" date="2019-08" db="EMBL/GenBank/DDBJ databases">
        <authorList>
            <person name="Kucharzyk K."/>
            <person name="Murdoch R.W."/>
            <person name="Higgins S."/>
            <person name="Loffler F."/>
        </authorList>
    </citation>
    <scope>NUCLEOTIDE SEQUENCE</scope>
</reference>
<dbReference type="AlphaFoldDB" id="A0A645JP59"/>
<accession>A0A645JP59</accession>
<sequence>MKPCVTQFSCDNKTVSPILPGAAEDNGILALSGQDLTVRSDDFGACGTGVFHQTQKNDTVFDCLFFR</sequence>
<comment type="caution">
    <text evidence="1">The sequence shown here is derived from an EMBL/GenBank/DDBJ whole genome shotgun (WGS) entry which is preliminary data.</text>
</comment>